<dbReference type="InterPro" id="IPR001623">
    <property type="entry name" value="DnaJ_domain"/>
</dbReference>
<sequence length="301" mass="33158">MAWGWKAFGAALGAAFGGPLGAGIGALVGHGVDNYTSSDKKNEKDEVTILGVASFLSQVARADGKQTELERELIVEICASLAQGVDPKHIRFMIEKAQNNTQIFEKVVQSARTKPELRMALLMYAWRVAAKDLKISPEEVACIDRLAERMGATKEESDICRQPFYREVRNDDYETLGLPFNAKPEQVKAAFREMSIKYHPDRHHSAPEELRELASERFAKVKNAYQAITSGGGGGKLQAKLADSSQLTVPVEREVVMCFVCSQKVRLPDPASHAKARCPKCQALLLFESTTARKWAAHNPG</sequence>
<protein>
    <submittedName>
        <fullName evidence="2">DnaJ domain-containing protein</fullName>
    </submittedName>
</protein>
<accession>A0A8A4TGR6</accession>
<dbReference type="InterPro" id="IPR007791">
    <property type="entry name" value="DjlA_N"/>
</dbReference>
<dbReference type="RefSeq" id="WP_237378758.1">
    <property type="nucleotide sequence ID" value="NZ_CP071793.1"/>
</dbReference>
<dbReference type="Gene3D" id="1.10.3680.10">
    <property type="entry name" value="TerB-like"/>
    <property type="match status" value="1"/>
</dbReference>
<dbReference type="InterPro" id="IPR029024">
    <property type="entry name" value="TerB-like"/>
</dbReference>
<dbReference type="Pfam" id="PF00226">
    <property type="entry name" value="DnaJ"/>
    <property type="match status" value="1"/>
</dbReference>
<dbReference type="CDD" id="cd07177">
    <property type="entry name" value="terB_like"/>
    <property type="match status" value="1"/>
</dbReference>
<dbReference type="KEGG" id="scor:J3U87_26320"/>
<feature type="domain" description="J" evidence="1">
    <location>
        <begin position="171"/>
        <end position="233"/>
    </location>
</feature>
<evidence type="ECO:0000313" key="2">
    <source>
        <dbReference type="EMBL" id="QTD49116.1"/>
    </source>
</evidence>
<dbReference type="AlphaFoldDB" id="A0A8A4TGR6"/>
<dbReference type="SUPFAM" id="SSF158682">
    <property type="entry name" value="TerB-like"/>
    <property type="match status" value="1"/>
</dbReference>
<dbReference type="InterPro" id="IPR036869">
    <property type="entry name" value="J_dom_sf"/>
</dbReference>
<dbReference type="PRINTS" id="PR00625">
    <property type="entry name" value="JDOMAIN"/>
</dbReference>
<dbReference type="InterPro" id="IPR050817">
    <property type="entry name" value="DjlA_DnaK_co-chaperone"/>
</dbReference>
<gene>
    <name evidence="2" type="ORF">J3U87_26320</name>
</gene>
<organism evidence="2 3">
    <name type="scientific">Sulfidibacter corallicola</name>
    <dbReference type="NCBI Taxonomy" id="2818388"/>
    <lineage>
        <taxon>Bacteria</taxon>
        <taxon>Pseudomonadati</taxon>
        <taxon>Acidobacteriota</taxon>
        <taxon>Holophagae</taxon>
        <taxon>Acanthopleuribacterales</taxon>
        <taxon>Acanthopleuribacteraceae</taxon>
        <taxon>Sulfidibacter</taxon>
    </lineage>
</organism>
<dbReference type="CDD" id="cd06257">
    <property type="entry name" value="DnaJ"/>
    <property type="match status" value="1"/>
</dbReference>
<keyword evidence="3" id="KW-1185">Reference proteome</keyword>
<proteinExistence type="predicted"/>
<dbReference type="SUPFAM" id="SSF46565">
    <property type="entry name" value="Chaperone J-domain"/>
    <property type="match status" value="1"/>
</dbReference>
<dbReference type="Pfam" id="PF05099">
    <property type="entry name" value="TerB"/>
    <property type="match status" value="1"/>
</dbReference>
<evidence type="ECO:0000259" key="1">
    <source>
        <dbReference type="PROSITE" id="PS50076"/>
    </source>
</evidence>
<reference evidence="2" key="1">
    <citation type="submission" date="2021-03" db="EMBL/GenBank/DDBJ databases">
        <title>Acanthopleuribacteraceae sp. M133.</title>
        <authorList>
            <person name="Wang G."/>
        </authorList>
    </citation>
    <scope>NUCLEOTIDE SEQUENCE</scope>
    <source>
        <strain evidence="2">M133</strain>
    </source>
</reference>
<dbReference type="PANTHER" id="PTHR24074">
    <property type="entry name" value="CO-CHAPERONE PROTEIN DJLA"/>
    <property type="match status" value="1"/>
</dbReference>
<dbReference type="SMART" id="SM00271">
    <property type="entry name" value="DnaJ"/>
    <property type="match status" value="1"/>
</dbReference>
<name>A0A8A4TGR6_SULCO</name>
<dbReference type="Proteomes" id="UP000663929">
    <property type="component" value="Chromosome"/>
</dbReference>
<dbReference type="EMBL" id="CP071793">
    <property type="protein sequence ID" value="QTD49116.1"/>
    <property type="molecule type" value="Genomic_DNA"/>
</dbReference>
<dbReference type="PROSITE" id="PS50076">
    <property type="entry name" value="DNAJ_2"/>
    <property type="match status" value="1"/>
</dbReference>
<evidence type="ECO:0000313" key="3">
    <source>
        <dbReference type="Proteomes" id="UP000663929"/>
    </source>
</evidence>
<dbReference type="Gene3D" id="1.10.287.110">
    <property type="entry name" value="DnaJ domain"/>
    <property type="match status" value="1"/>
</dbReference>